<protein>
    <submittedName>
        <fullName evidence="2">2,3,4,5-tetrahydropyridine-2,6-dicarboxylate N-succinyltransferase</fullName>
    </submittedName>
</protein>
<dbReference type="InterPro" id="IPR050179">
    <property type="entry name" value="Trans_hexapeptide_repeat"/>
</dbReference>
<dbReference type="OrthoDB" id="9775362at2"/>
<sequence>MIKLLKKLEPFIEEGLSGAASISACETLNANLKLGIEALGTGRIRAIWRSEDGCYHANESVKRLILAYFKTGKNEPFNISRLSDGFDCIQLRYKTGDELYLQQHGIRIVPGAIVREGAFLGKNTVMMPSFVNIGAYISEGTMVDTWATIGSCAQVGKRVHISGGVGIGGVLEPIGAQPVIIEDDVFIGARSEVAEGVIIRRGAVLSMGVYIGKSTPIVDAKTGKKWIGYIPENAVVVPGAIDVYGTGISTYAAVVKKYADDSTRSKLKLDDTFRGEARSL</sequence>
<dbReference type="RefSeq" id="WP_102651401.1">
    <property type="nucleotide sequence ID" value="NZ_PNRF01000001.1"/>
</dbReference>
<dbReference type="Gene3D" id="2.160.10.10">
    <property type="entry name" value="Hexapeptide repeat proteins"/>
    <property type="match status" value="1"/>
</dbReference>
<dbReference type="AlphaFoldDB" id="A0A2N7UE38"/>
<dbReference type="InterPro" id="IPR001451">
    <property type="entry name" value="Hexapep"/>
</dbReference>
<reference evidence="2 3" key="1">
    <citation type="submission" date="2018-01" db="EMBL/GenBank/DDBJ databases">
        <title>Halomonas endophytica sp. nov., isolated from storage liquid in the stems of Populus euphratica.</title>
        <authorList>
            <person name="Chen C."/>
        </authorList>
    </citation>
    <scope>NUCLEOTIDE SEQUENCE [LARGE SCALE GENOMIC DNA]</scope>
    <source>
        <strain evidence="2 3">MC28</strain>
    </source>
</reference>
<name>A0A2N7UE38_9GAMM</name>
<dbReference type="GO" id="GO:0016740">
    <property type="term" value="F:transferase activity"/>
    <property type="evidence" value="ECO:0007669"/>
    <property type="project" value="UniProtKB-KW"/>
</dbReference>
<dbReference type="InterPro" id="IPR011004">
    <property type="entry name" value="Trimer_LpxA-like_sf"/>
</dbReference>
<comment type="caution">
    <text evidence="2">The sequence shown here is derived from an EMBL/GenBank/DDBJ whole genome shotgun (WGS) entry which is preliminary data.</text>
</comment>
<dbReference type="EMBL" id="PNRF01000001">
    <property type="protein sequence ID" value="PMR78722.1"/>
    <property type="molecule type" value="Genomic_DNA"/>
</dbReference>
<dbReference type="PANTHER" id="PTHR43300:SF10">
    <property type="entry name" value="2,3,4,5-TETRAHYDROPYRIDINE-2,6-DICARBOXYLATE N-ACETYLTRANSFERASE"/>
    <property type="match status" value="1"/>
</dbReference>
<comment type="similarity">
    <text evidence="1">Belongs to the transferase hexapeptide repeat family.</text>
</comment>
<evidence type="ECO:0000313" key="3">
    <source>
        <dbReference type="Proteomes" id="UP000235803"/>
    </source>
</evidence>
<dbReference type="PANTHER" id="PTHR43300">
    <property type="entry name" value="ACETYLTRANSFERASE"/>
    <property type="match status" value="1"/>
</dbReference>
<dbReference type="CDD" id="cd03350">
    <property type="entry name" value="LbH_THP_succinylT"/>
    <property type="match status" value="1"/>
</dbReference>
<gene>
    <name evidence="2" type="ORF">C1H69_00135</name>
</gene>
<dbReference type="Pfam" id="PF14602">
    <property type="entry name" value="Hexapep_2"/>
    <property type="match status" value="1"/>
</dbReference>
<dbReference type="PROSITE" id="PS51257">
    <property type="entry name" value="PROKAR_LIPOPROTEIN"/>
    <property type="match status" value="1"/>
</dbReference>
<evidence type="ECO:0000256" key="1">
    <source>
        <dbReference type="ARBA" id="ARBA00007274"/>
    </source>
</evidence>
<dbReference type="NCBIfam" id="NF008808">
    <property type="entry name" value="PRK11830.1"/>
    <property type="match status" value="1"/>
</dbReference>
<evidence type="ECO:0000313" key="2">
    <source>
        <dbReference type="EMBL" id="PMR78722.1"/>
    </source>
</evidence>
<proteinExistence type="inferred from homology"/>
<accession>A0A2N7UE38</accession>
<dbReference type="SUPFAM" id="SSF51161">
    <property type="entry name" value="Trimeric LpxA-like enzymes"/>
    <property type="match status" value="1"/>
</dbReference>
<organism evidence="2 3">
    <name type="scientific">Billgrantia endophytica</name>
    <dbReference type="NCBI Taxonomy" id="2033802"/>
    <lineage>
        <taxon>Bacteria</taxon>
        <taxon>Pseudomonadati</taxon>
        <taxon>Pseudomonadota</taxon>
        <taxon>Gammaproteobacteria</taxon>
        <taxon>Oceanospirillales</taxon>
        <taxon>Halomonadaceae</taxon>
        <taxon>Billgrantia</taxon>
    </lineage>
</organism>
<dbReference type="Proteomes" id="UP000235803">
    <property type="component" value="Unassembled WGS sequence"/>
</dbReference>
<keyword evidence="3" id="KW-1185">Reference proteome</keyword>
<keyword evidence="2" id="KW-0808">Transferase</keyword>